<feature type="transmembrane region" description="Helical" evidence="12">
    <location>
        <begin position="198"/>
        <end position="216"/>
    </location>
</feature>
<keyword evidence="6 12" id="KW-0812">Transmembrane</keyword>
<keyword evidence="9 12" id="KW-1133">Transmembrane helix</keyword>
<dbReference type="GO" id="GO:0005886">
    <property type="term" value="C:plasma membrane"/>
    <property type="evidence" value="ECO:0007669"/>
    <property type="project" value="UniProtKB-SubCell"/>
</dbReference>
<feature type="transmembrane region" description="Helical" evidence="12">
    <location>
        <begin position="6"/>
        <end position="35"/>
    </location>
</feature>
<evidence type="ECO:0000256" key="6">
    <source>
        <dbReference type="ARBA" id="ARBA00022692"/>
    </source>
</evidence>
<sequence>MDYNVIWYILVGVLLIGYAILDGFDLGVGALHLLAKGDHNRRIVMNSIGPVWDGNEVWLITAGGAVFAAFPHVYATAFSGFYIPFMLLLAALIFRAVAMEFRSKEPHRRWRQFWDAAFSISSAIAATLFGVTIGNAVTGINIGADKEYQGTLMELLNPYALMIGFFVLTVFTLHGSLYLIIKTEGELQKQVKQWAMKVYWIFIIFYIIVTGYTLFLHPEMIANFSFGKINYIGGRHELIDHYDTFVSITAWIIVILNGLAVLNIHRCLVKGLEHQGFISSALSIGAMVGLFALGIFPNMIVSTFDPTYSLDIYNASSSQKTLKTMFYIALVGIPFVLSYTIAIYWVFRGKTQLDENSY</sequence>
<dbReference type="PANTHER" id="PTHR43141">
    <property type="entry name" value="CYTOCHROME BD2 SUBUNIT II"/>
    <property type="match status" value="1"/>
</dbReference>
<keyword evidence="4" id="KW-1003">Cell membrane</keyword>
<evidence type="ECO:0000256" key="11">
    <source>
        <dbReference type="ARBA" id="ARBA00023136"/>
    </source>
</evidence>
<feature type="transmembrane region" description="Helical" evidence="12">
    <location>
        <begin position="158"/>
        <end position="177"/>
    </location>
</feature>
<dbReference type="InterPro" id="IPR003317">
    <property type="entry name" value="Cyt-d_oxidase_su2"/>
</dbReference>
<comment type="similarity">
    <text evidence="2">Belongs to the cytochrome ubiquinol oxidase subunit 2 family.</text>
</comment>
<feature type="transmembrane region" description="Helical" evidence="12">
    <location>
        <begin position="276"/>
        <end position="304"/>
    </location>
</feature>
<keyword evidence="14" id="KW-1185">Reference proteome</keyword>
<dbReference type="PIRSF" id="PIRSF000267">
    <property type="entry name" value="Cyt_oxidse_sub2"/>
    <property type="match status" value="1"/>
</dbReference>
<dbReference type="AlphaFoldDB" id="A0A315Z7X1"/>
<evidence type="ECO:0000256" key="7">
    <source>
        <dbReference type="ARBA" id="ARBA00022723"/>
    </source>
</evidence>
<dbReference type="OrthoDB" id="9776710at2"/>
<evidence type="ECO:0000256" key="5">
    <source>
        <dbReference type="ARBA" id="ARBA00022617"/>
    </source>
</evidence>
<dbReference type="GO" id="GO:0070069">
    <property type="term" value="C:cytochrome complex"/>
    <property type="evidence" value="ECO:0007669"/>
    <property type="project" value="TreeGrafter"/>
</dbReference>
<keyword evidence="7" id="KW-0479">Metal-binding</keyword>
<evidence type="ECO:0000313" key="14">
    <source>
        <dbReference type="Proteomes" id="UP000245535"/>
    </source>
</evidence>
<dbReference type="GO" id="GO:0016682">
    <property type="term" value="F:oxidoreductase activity, acting on diphenols and related substances as donors, oxygen as acceptor"/>
    <property type="evidence" value="ECO:0007669"/>
    <property type="project" value="TreeGrafter"/>
</dbReference>
<proteinExistence type="inferred from homology"/>
<evidence type="ECO:0000256" key="4">
    <source>
        <dbReference type="ARBA" id="ARBA00022475"/>
    </source>
</evidence>
<dbReference type="Pfam" id="PF02322">
    <property type="entry name" value="Cyt_bd_oxida_II"/>
    <property type="match status" value="1"/>
</dbReference>
<accession>A0A315Z7X1</accession>
<evidence type="ECO:0000256" key="8">
    <source>
        <dbReference type="ARBA" id="ARBA00022982"/>
    </source>
</evidence>
<gene>
    <name evidence="13" type="ORF">BC781_10416</name>
</gene>
<evidence type="ECO:0000313" key="13">
    <source>
        <dbReference type="EMBL" id="PWJ40758.1"/>
    </source>
</evidence>
<dbReference type="GO" id="GO:0009055">
    <property type="term" value="F:electron transfer activity"/>
    <property type="evidence" value="ECO:0007669"/>
    <property type="project" value="TreeGrafter"/>
</dbReference>
<keyword evidence="5" id="KW-0349">Heme</keyword>
<evidence type="ECO:0000256" key="9">
    <source>
        <dbReference type="ARBA" id="ARBA00022989"/>
    </source>
</evidence>
<keyword evidence="3" id="KW-0813">Transport</keyword>
<feature type="transmembrane region" description="Helical" evidence="12">
    <location>
        <begin position="324"/>
        <end position="347"/>
    </location>
</feature>
<protein>
    <submittedName>
        <fullName evidence="13">Cytochrome bd-I ubiquinol oxidase subunit 2 apoprotein</fullName>
    </submittedName>
</protein>
<feature type="transmembrane region" description="Helical" evidence="12">
    <location>
        <begin position="113"/>
        <end position="138"/>
    </location>
</feature>
<keyword evidence="10" id="KW-0408">Iron</keyword>
<evidence type="ECO:0000256" key="12">
    <source>
        <dbReference type="SAM" id="Phobius"/>
    </source>
</evidence>
<feature type="transmembrane region" description="Helical" evidence="12">
    <location>
        <begin position="81"/>
        <end position="101"/>
    </location>
</feature>
<evidence type="ECO:0000256" key="10">
    <source>
        <dbReference type="ARBA" id="ARBA00023004"/>
    </source>
</evidence>
<dbReference type="PANTHER" id="PTHR43141:SF5">
    <property type="entry name" value="CYTOCHROME BD-I UBIQUINOL OXIDASE SUBUNIT 2"/>
    <property type="match status" value="1"/>
</dbReference>
<evidence type="ECO:0000256" key="1">
    <source>
        <dbReference type="ARBA" id="ARBA00004651"/>
    </source>
</evidence>
<keyword evidence="8" id="KW-0249">Electron transport</keyword>
<dbReference type="Proteomes" id="UP000245535">
    <property type="component" value="Unassembled WGS sequence"/>
</dbReference>
<dbReference type="NCBIfam" id="TIGR00203">
    <property type="entry name" value="cydB"/>
    <property type="match status" value="1"/>
</dbReference>
<dbReference type="RefSeq" id="WP_109619471.1">
    <property type="nucleotide sequence ID" value="NZ_QGDO01000004.1"/>
</dbReference>
<dbReference type="GO" id="GO:0019646">
    <property type="term" value="P:aerobic electron transport chain"/>
    <property type="evidence" value="ECO:0007669"/>
    <property type="project" value="TreeGrafter"/>
</dbReference>
<name>A0A315Z7X1_SEDFL</name>
<reference evidence="13 14" key="1">
    <citation type="submission" date="2018-03" db="EMBL/GenBank/DDBJ databases">
        <title>Genomic Encyclopedia of Archaeal and Bacterial Type Strains, Phase II (KMG-II): from individual species to whole genera.</title>
        <authorList>
            <person name="Goeker M."/>
        </authorList>
    </citation>
    <scope>NUCLEOTIDE SEQUENCE [LARGE SCALE GENOMIC DNA]</scope>
    <source>
        <strain evidence="13 14">DSM 28229</strain>
    </source>
</reference>
<dbReference type="EMBL" id="QGDO01000004">
    <property type="protein sequence ID" value="PWJ40758.1"/>
    <property type="molecule type" value="Genomic_DNA"/>
</dbReference>
<keyword evidence="11 12" id="KW-0472">Membrane</keyword>
<comment type="caution">
    <text evidence="13">The sequence shown here is derived from an EMBL/GenBank/DDBJ whole genome shotgun (WGS) entry which is preliminary data.</text>
</comment>
<organism evidence="13 14">
    <name type="scientific">Sediminitomix flava</name>
    <dbReference type="NCBI Taxonomy" id="379075"/>
    <lineage>
        <taxon>Bacteria</taxon>
        <taxon>Pseudomonadati</taxon>
        <taxon>Bacteroidota</taxon>
        <taxon>Cytophagia</taxon>
        <taxon>Cytophagales</taxon>
        <taxon>Flammeovirgaceae</taxon>
        <taxon>Sediminitomix</taxon>
    </lineage>
</organism>
<evidence type="ECO:0000256" key="2">
    <source>
        <dbReference type="ARBA" id="ARBA00007543"/>
    </source>
</evidence>
<dbReference type="GO" id="GO:0046872">
    <property type="term" value="F:metal ion binding"/>
    <property type="evidence" value="ECO:0007669"/>
    <property type="project" value="UniProtKB-KW"/>
</dbReference>
<feature type="transmembrane region" description="Helical" evidence="12">
    <location>
        <begin position="245"/>
        <end position="264"/>
    </location>
</feature>
<evidence type="ECO:0000256" key="3">
    <source>
        <dbReference type="ARBA" id="ARBA00022448"/>
    </source>
</evidence>
<comment type="subcellular location">
    <subcellularLocation>
        <location evidence="1">Cell membrane</location>
        <topology evidence="1">Multi-pass membrane protein</topology>
    </subcellularLocation>
</comment>